<evidence type="ECO:0000313" key="1">
    <source>
        <dbReference type="EMBL" id="MBT1706336.1"/>
    </source>
</evidence>
<feature type="non-terminal residue" evidence="1">
    <location>
        <position position="221"/>
    </location>
</feature>
<sequence length="221" mass="24834">MLFWALGGGKGVHANEPDANNGLNTQLPNAKLPDNSKGWDKLSLYQQAQKDSLRKAEAERTDPYFRLRTITEIQERDSMGFVNHSLGEKNYELDSNEAVINQKLEAINKAISTQKTYEPISRQSTASTSEPITHGSEKVDRLEEMMIMMQTEGGADPEMAQIENVLEKILDVQHPERVREKLEDQSAKTPGKTYSVIPAKSNVTAKFFGRLKSKHEPTQAF</sequence>
<keyword evidence="2" id="KW-1185">Reference proteome</keyword>
<proteinExistence type="predicted"/>
<evidence type="ECO:0000313" key="2">
    <source>
        <dbReference type="Proteomes" id="UP000772618"/>
    </source>
</evidence>
<protein>
    <submittedName>
        <fullName evidence="1">Uncharacterized protein</fullName>
    </submittedName>
</protein>
<dbReference type="Proteomes" id="UP000772618">
    <property type="component" value="Unassembled WGS sequence"/>
</dbReference>
<name>A0ABS5W249_9BACT</name>
<organism evidence="1 2">
    <name type="scientific">Chryseosolibacter indicus</name>
    <dbReference type="NCBI Taxonomy" id="2782351"/>
    <lineage>
        <taxon>Bacteria</taxon>
        <taxon>Pseudomonadati</taxon>
        <taxon>Bacteroidota</taxon>
        <taxon>Cytophagia</taxon>
        <taxon>Cytophagales</taxon>
        <taxon>Chryseotaleaceae</taxon>
        <taxon>Chryseosolibacter</taxon>
    </lineage>
</organism>
<comment type="caution">
    <text evidence="1">The sequence shown here is derived from an EMBL/GenBank/DDBJ whole genome shotgun (WGS) entry which is preliminary data.</text>
</comment>
<reference evidence="1 2" key="1">
    <citation type="submission" date="2021-05" db="EMBL/GenBank/DDBJ databases">
        <title>A Polyphasic approach of four new species of the genus Ohtaekwangia: Ohtaekwangia histidinii sp. nov., Ohtaekwangia cretensis sp. nov., Ohtaekwangia indiensis sp. nov., Ohtaekwangia reichenbachii sp. nov. from diverse environment.</title>
        <authorList>
            <person name="Octaviana S."/>
        </authorList>
    </citation>
    <scope>NUCLEOTIDE SEQUENCE [LARGE SCALE GENOMIC DNA]</scope>
    <source>
        <strain evidence="1 2">PWU20</strain>
    </source>
</reference>
<gene>
    <name evidence="1" type="ORF">KK060_23865</name>
</gene>
<dbReference type="EMBL" id="JAHESD010000101">
    <property type="protein sequence ID" value="MBT1706336.1"/>
    <property type="molecule type" value="Genomic_DNA"/>
</dbReference>
<accession>A0ABS5W249</accession>